<dbReference type="GO" id="GO:0160148">
    <property type="term" value="F:tRNA pseudouridine(55) synthase activity"/>
    <property type="evidence" value="ECO:0007669"/>
    <property type="project" value="UniProtKB-EC"/>
</dbReference>
<dbReference type="Proteomes" id="UP000027153">
    <property type="component" value="Unassembled WGS sequence"/>
</dbReference>
<comment type="similarity">
    <text evidence="4 5">Belongs to the pseudouridine synthase TruB family. Type 2 subfamily.</text>
</comment>
<dbReference type="AlphaFoldDB" id="A0A062VC59"/>
<protein>
    <recommendedName>
        <fullName evidence="5">Probable tRNA pseudouridine synthase B</fullName>
        <ecNumber evidence="5">5.4.99.25</ecNumber>
    </recommendedName>
    <alternativeName>
        <fullName evidence="5">tRNA pseudouridine(55) synthase</fullName>
        <shortName evidence="5">Psi55 synthase</shortName>
    </alternativeName>
    <alternativeName>
        <fullName evidence="5">tRNA pseudouridylate synthase</fullName>
    </alternativeName>
    <alternativeName>
        <fullName evidence="5">tRNA-uridine isomerase</fullName>
    </alternativeName>
</protein>
<reference evidence="9 10" key="1">
    <citation type="journal article" date="2013" name="Nature">
        <title>Anaerobic oxidation of methane coupled to nitrate reduction in a novel archaeal lineage.</title>
        <authorList>
            <person name="Haroon M.F."/>
            <person name="Hu S."/>
            <person name="Shi Y."/>
            <person name="Imelfort M."/>
            <person name="Keller J."/>
            <person name="Hugenholtz P."/>
            <person name="Yuan Z."/>
            <person name="Tyson G.W."/>
        </authorList>
    </citation>
    <scope>NUCLEOTIDE SEQUENCE [LARGE SCALE GENOMIC DNA]</scope>
    <source>
        <strain evidence="9 10">ANME-2d</strain>
    </source>
</reference>
<dbReference type="GO" id="GO:0003723">
    <property type="term" value="F:RNA binding"/>
    <property type="evidence" value="ECO:0007669"/>
    <property type="project" value="InterPro"/>
</dbReference>
<comment type="catalytic activity">
    <reaction evidence="5">
        <text>uridine(55) in tRNA = pseudouridine(55) in tRNA</text>
        <dbReference type="Rhea" id="RHEA:42532"/>
        <dbReference type="Rhea" id="RHEA-COMP:10101"/>
        <dbReference type="Rhea" id="RHEA-COMP:10102"/>
        <dbReference type="ChEBI" id="CHEBI:65314"/>
        <dbReference type="ChEBI" id="CHEBI:65315"/>
        <dbReference type="EC" id="5.4.99.25"/>
    </reaction>
</comment>
<dbReference type="SMART" id="SM01136">
    <property type="entry name" value="DKCLD"/>
    <property type="match status" value="1"/>
</dbReference>
<feature type="domain" description="Dyskerin-like" evidence="8">
    <location>
        <begin position="1"/>
        <end position="56"/>
    </location>
</feature>
<evidence type="ECO:0000256" key="3">
    <source>
        <dbReference type="ARBA" id="ARBA00060072"/>
    </source>
</evidence>
<evidence type="ECO:0000259" key="7">
    <source>
        <dbReference type="SMART" id="SM00359"/>
    </source>
</evidence>
<evidence type="ECO:0000256" key="6">
    <source>
        <dbReference type="SAM" id="MobiDB-lite"/>
    </source>
</evidence>
<dbReference type="HAMAP" id="MF_01081">
    <property type="entry name" value="TruB_arch"/>
    <property type="match status" value="1"/>
</dbReference>
<proteinExistence type="inferred from homology"/>
<dbReference type="PATRIC" id="fig|1392998.3.peg.892"/>
<dbReference type="PROSITE" id="PS50890">
    <property type="entry name" value="PUA"/>
    <property type="match status" value="1"/>
</dbReference>
<dbReference type="InterPro" id="IPR026326">
    <property type="entry name" value="TruB_arch"/>
</dbReference>
<dbReference type="GO" id="GO:1990481">
    <property type="term" value="P:mRNA pseudouridine synthesis"/>
    <property type="evidence" value="ECO:0007669"/>
    <property type="project" value="TreeGrafter"/>
</dbReference>
<dbReference type="InterPro" id="IPR012960">
    <property type="entry name" value="Dyskerin-like"/>
</dbReference>
<evidence type="ECO:0000259" key="8">
    <source>
        <dbReference type="SMART" id="SM01136"/>
    </source>
</evidence>
<dbReference type="InterPro" id="IPR036974">
    <property type="entry name" value="PUA_sf"/>
</dbReference>
<dbReference type="EMBL" id="JMIY01000002">
    <property type="protein sequence ID" value="KCZ72875.1"/>
    <property type="molecule type" value="Genomic_DNA"/>
</dbReference>
<dbReference type="GO" id="GO:0031119">
    <property type="term" value="P:tRNA pseudouridine synthesis"/>
    <property type="evidence" value="ECO:0007669"/>
    <property type="project" value="UniProtKB-UniRule"/>
</dbReference>
<dbReference type="CDD" id="cd02572">
    <property type="entry name" value="PseudoU_synth_hDyskerin"/>
    <property type="match status" value="1"/>
</dbReference>
<dbReference type="PANTHER" id="PTHR23127:SF0">
    <property type="entry name" value="H_ACA RIBONUCLEOPROTEIN COMPLEX SUBUNIT DKC1"/>
    <property type="match status" value="1"/>
</dbReference>
<dbReference type="OrthoDB" id="35866at2157"/>
<dbReference type="InterPro" id="IPR032819">
    <property type="entry name" value="TruB_C"/>
</dbReference>
<dbReference type="InterPro" id="IPR002478">
    <property type="entry name" value="PUA"/>
</dbReference>
<evidence type="ECO:0000313" key="10">
    <source>
        <dbReference type="Proteomes" id="UP000027153"/>
    </source>
</evidence>
<dbReference type="Pfam" id="PF16198">
    <property type="entry name" value="TruB_C_2"/>
    <property type="match status" value="1"/>
</dbReference>
<feature type="region of interest" description="Disordered" evidence="6">
    <location>
        <begin position="1"/>
        <end position="30"/>
    </location>
</feature>
<dbReference type="CDD" id="cd21148">
    <property type="entry name" value="PUA_Cbf5"/>
    <property type="match status" value="1"/>
</dbReference>
<evidence type="ECO:0000256" key="1">
    <source>
        <dbReference type="ARBA" id="ARBA00022694"/>
    </source>
</evidence>
<accession>A0A062VC59</accession>
<dbReference type="Pfam" id="PF01472">
    <property type="entry name" value="PUA"/>
    <property type="match status" value="1"/>
</dbReference>
<organism evidence="9 10">
    <name type="scientific">Candidatus Methanoperedens nitratireducens</name>
    <dbReference type="NCBI Taxonomy" id="1392998"/>
    <lineage>
        <taxon>Archaea</taxon>
        <taxon>Methanobacteriati</taxon>
        <taxon>Methanobacteriota</taxon>
        <taxon>Stenosarchaea group</taxon>
        <taxon>Methanomicrobia</taxon>
        <taxon>Methanosarcinales</taxon>
        <taxon>ANME-2 cluster</taxon>
        <taxon>Candidatus Methanoperedentaceae</taxon>
        <taxon>Candidatus Methanoperedens</taxon>
    </lineage>
</organism>
<dbReference type="InterPro" id="IPR015947">
    <property type="entry name" value="PUA-like_sf"/>
</dbReference>
<dbReference type="PANTHER" id="PTHR23127">
    <property type="entry name" value="CENTROMERE/MICROTUBULE BINDING PROTEIN CBF5"/>
    <property type="match status" value="1"/>
</dbReference>
<dbReference type="InterPro" id="IPR004802">
    <property type="entry name" value="tRNA_PsdUridine_synth_B_fam"/>
</dbReference>
<dbReference type="Gene3D" id="2.30.130.10">
    <property type="entry name" value="PUA domain"/>
    <property type="match status" value="1"/>
</dbReference>
<dbReference type="Gene3D" id="3.30.2350.10">
    <property type="entry name" value="Pseudouridine synthase"/>
    <property type="match status" value="1"/>
</dbReference>
<evidence type="ECO:0000256" key="4">
    <source>
        <dbReference type="ARBA" id="ARBA00060775"/>
    </source>
</evidence>
<dbReference type="FunFam" id="3.30.2350.10:FF:000001">
    <property type="entry name" value="H/ACA ribonucleoprotein complex subunit CBF5"/>
    <property type="match status" value="1"/>
</dbReference>
<dbReference type="SUPFAM" id="SSF55120">
    <property type="entry name" value="Pseudouridine synthase"/>
    <property type="match status" value="1"/>
</dbReference>
<name>A0A062VC59_9EURY</name>
<sequence length="331" mass="36733">MNLLPSERKRETLVKSEDTTDERSGKRPIDRPIQEYIQKGVINLDKPAGPTSHEVTSWVKKILEIDKAGHSGTLDPGVTGLLPIMLGDATKAVDALLTAGKEYVCLMKLHTEVPEREIKRIFSEFTGEIYQMPSIKSAVKRETRIRNIYYLELLEIEDKNVLFKVGCEAGTYIRKLCHDMGLALGTGAHMQELRRTKSGPFREDKTMVTLHDLKDAYVEWKENSNEELLREVILPMEVGLSHLPKIVIRDSAVDAVCHGAGLAAAGVLTLESGIERGDPVAVFTQKGEAVSFGRAQMRSIEILKAATGIVVSTDRVLLEPGTYPKGWKAKE</sequence>
<comment type="function">
    <text evidence="3 5">Could be responsible for synthesis of pseudouridine from uracil-55 in the psi GC loop of transfer RNAs.</text>
</comment>
<dbReference type="Pfam" id="PF01509">
    <property type="entry name" value="TruB_N"/>
    <property type="match status" value="1"/>
</dbReference>
<dbReference type="InterPro" id="IPR020103">
    <property type="entry name" value="PsdUridine_synth_cat_dom_sf"/>
</dbReference>
<evidence type="ECO:0000256" key="5">
    <source>
        <dbReference type="HAMAP-Rule" id="MF_01081"/>
    </source>
</evidence>
<keyword evidence="2 5" id="KW-0413">Isomerase</keyword>
<dbReference type="NCBIfam" id="TIGR00425">
    <property type="entry name" value="CBF5"/>
    <property type="match status" value="1"/>
</dbReference>
<feature type="domain" description="PUA" evidence="7">
    <location>
        <begin position="244"/>
        <end position="318"/>
    </location>
</feature>
<comment type="caution">
    <text evidence="9">The sequence shown here is derived from an EMBL/GenBank/DDBJ whole genome shotgun (WGS) entry which is preliminary data.</text>
</comment>
<dbReference type="Pfam" id="PF08068">
    <property type="entry name" value="DKCLD"/>
    <property type="match status" value="1"/>
</dbReference>
<dbReference type="GO" id="GO:0031120">
    <property type="term" value="P:snRNA pseudouridine synthesis"/>
    <property type="evidence" value="ECO:0007669"/>
    <property type="project" value="TreeGrafter"/>
</dbReference>
<gene>
    <name evidence="5" type="primary">truB</name>
    <name evidence="9" type="ORF">ANME2D_01311</name>
</gene>
<dbReference type="SUPFAM" id="SSF88697">
    <property type="entry name" value="PUA domain-like"/>
    <property type="match status" value="1"/>
</dbReference>
<dbReference type="SMART" id="SM00359">
    <property type="entry name" value="PUA"/>
    <property type="match status" value="1"/>
</dbReference>
<keyword evidence="10" id="KW-1185">Reference proteome</keyword>
<dbReference type="GO" id="GO:0031118">
    <property type="term" value="P:rRNA pseudouridine synthesis"/>
    <property type="evidence" value="ECO:0007669"/>
    <property type="project" value="TreeGrafter"/>
</dbReference>
<keyword evidence="1 5" id="KW-0819">tRNA processing</keyword>
<evidence type="ECO:0000256" key="2">
    <source>
        <dbReference type="ARBA" id="ARBA00023235"/>
    </source>
</evidence>
<dbReference type="NCBIfam" id="NF003280">
    <property type="entry name" value="PRK04270.1"/>
    <property type="match status" value="1"/>
</dbReference>
<dbReference type="GO" id="GO:0000495">
    <property type="term" value="P:box H/ACA sno(s)RNA 3'-end processing"/>
    <property type="evidence" value="ECO:0007669"/>
    <property type="project" value="TreeGrafter"/>
</dbReference>
<evidence type="ECO:0000313" key="9">
    <source>
        <dbReference type="EMBL" id="KCZ72875.1"/>
    </source>
</evidence>
<feature type="active site" description="Nucleophile" evidence="5">
    <location>
        <position position="75"/>
    </location>
</feature>
<dbReference type="EC" id="5.4.99.25" evidence="5"/>
<dbReference type="InterPro" id="IPR002501">
    <property type="entry name" value="PsdUridine_synth_N"/>
</dbReference>